<dbReference type="Pfam" id="PF12146">
    <property type="entry name" value="Hydrolase_4"/>
    <property type="match status" value="1"/>
</dbReference>
<dbReference type="InterPro" id="IPR008271">
    <property type="entry name" value="Ser/Thr_kinase_AS"/>
</dbReference>
<organism evidence="3 4">
    <name type="scientific">Tritrichomonas musculus</name>
    <dbReference type="NCBI Taxonomy" id="1915356"/>
    <lineage>
        <taxon>Eukaryota</taxon>
        <taxon>Metamonada</taxon>
        <taxon>Parabasalia</taxon>
        <taxon>Tritrichomonadida</taxon>
        <taxon>Tritrichomonadidae</taxon>
        <taxon>Tritrichomonas</taxon>
    </lineage>
</organism>
<dbReference type="Pfam" id="PF00069">
    <property type="entry name" value="Pkinase"/>
    <property type="match status" value="1"/>
</dbReference>
<comment type="caution">
    <text evidence="3">The sequence shown here is derived from an EMBL/GenBank/DDBJ whole genome shotgun (WGS) entry which is preliminary data.</text>
</comment>
<dbReference type="InterPro" id="IPR001245">
    <property type="entry name" value="Ser-Thr/Tyr_kinase_cat_dom"/>
</dbReference>
<dbReference type="InterPro" id="IPR022742">
    <property type="entry name" value="Hydrolase_4"/>
</dbReference>
<accession>A0ABR2JFC2</accession>
<dbReference type="EMBL" id="JAPFFF010000012">
    <property type="protein sequence ID" value="KAK8875620.1"/>
    <property type="molecule type" value="Genomic_DNA"/>
</dbReference>
<dbReference type="SMART" id="SM00220">
    <property type="entry name" value="S_TKc"/>
    <property type="match status" value="1"/>
</dbReference>
<evidence type="ECO:0000256" key="1">
    <source>
        <dbReference type="SAM" id="MobiDB-lite"/>
    </source>
</evidence>
<dbReference type="Gene3D" id="3.30.200.20">
    <property type="entry name" value="Phosphorylase Kinase, domain 1"/>
    <property type="match status" value="1"/>
</dbReference>
<dbReference type="Gene3D" id="1.10.510.10">
    <property type="entry name" value="Transferase(Phosphotransferase) domain 1"/>
    <property type="match status" value="1"/>
</dbReference>
<name>A0ABR2JFC2_9EUKA</name>
<dbReference type="InterPro" id="IPR000719">
    <property type="entry name" value="Prot_kinase_dom"/>
</dbReference>
<protein>
    <recommendedName>
        <fullName evidence="2">Protein kinase domain-containing protein</fullName>
    </recommendedName>
</protein>
<dbReference type="InterPro" id="IPR051681">
    <property type="entry name" value="Ser/Thr_Kinases-Pseudokinases"/>
</dbReference>
<feature type="compositionally biased region" description="Basic and acidic residues" evidence="1">
    <location>
        <begin position="316"/>
        <end position="332"/>
    </location>
</feature>
<keyword evidence="4" id="KW-1185">Reference proteome</keyword>
<evidence type="ECO:0000313" key="4">
    <source>
        <dbReference type="Proteomes" id="UP001470230"/>
    </source>
</evidence>
<proteinExistence type="predicted"/>
<dbReference type="PANTHER" id="PTHR44329">
    <property type="entry name" value="SERINE/THREONINE-PROTEIN KINASE TNNI3K-RELATED"/>
    <property type="match status" value="1"/>
</dbReference>
<feature type="region of interest" description="Disordered" evidence="1">
    <location>
        <begin position="316"/>
        <end position="337"/>
    </location>
</feature>
<dbReference type="PRINTS" id="PR00109">
    <property type="entry name" value="TYRKINASE"/>
</dbReference>
<reference evidence="3 4" key="1">
    <citation type="submission" date="2024-04" db="EMBL/GenBank/DDBJ databases">
        <title>Tritrichomonas musculus Genome.</title>
        <authorList>
            <person name="Alves-Ferreira E."/>
            <person name="Grigg M."/>
            <person name="Lorenzi H."/>
            <person name="Galac M."/>
        </authorList>
    </citation>
    <scope>NUCLEOTIDE SEQUENCE [LARGE SCALE GENOMIC DNA]</scope>
    <source>
        <strain evidence="3 4">EAF2021</strain>
    </source>
</reference>
<dbReference type="InterPro" id="IPR029058">
    <property type="entry name" value="AB_hydrolase_fold"/>
</dbReference>
<sequence length="593" mass="67646">MSEIDLSKFELLDLIGKGQLSEVFQVKEIATQKIFAGKILHYGIKGDSIDQKEIDILSHELSLMSSIDHPSILKHIGFSSKDFENLPNPTIISNYISSGSLHEIQTNPQPEWTNTKKLINIYGIASAMSYLHSHDVIHQDLKLENILIDDHFYPIISDFCLSKITEHFTKSAFKGTPIYMAPEILQNEQYTKSSDVYAFAIIVYQIMTGKTPFENLDFDQLKNSIVSQKVRPEIPEDVPKPYKDLIEKCWSQDPKERPTFEDIVNQMKNEKEFVNETIEKVEFFEYIESHKPTNEQKDSFFSFSTIKNFIGRFTKKEETQQKEQEKETEKSSQKGGFFGFFSDDKEPFEIESQGCILRGFILRPEKEGKLPTVIMSHGFGSSTRETKKYAQVFVDEGYAAFVYDFCMSGSGKSSGSSLGMSVLTEKVDLLNLFDYVKTLDFVDKSRIILAGCSQGGFVSGLAAAEREDDIDRLIMYYPALCIPDDARRGQMINAKFDPKNVPDQLRCLFVKLSSKYVLDVIDMDPYKEICSFKKPVLIVHGTKDKLVNINYSREASEKYPNCKLVEVNGDHGFIFRGFAQSKQATIDFLNEIK</sequence>
<dbReference type="SUPFAM" id="SSF56112">
    <property type="entry name" value="Protein kinase-like (PK-like)"/>
    <property type="match status" value="1"/>
</dbReference>
<dbReference type="PROSITE" id="PS00108">
    <property type="entry name" value="PROTEIN_KINASE_ST"/>
    <property type="match status" value="1"/>
</dbReference>
<dbReference type="InterPro" id="IPR011009">
    <property type="entry name" value="Kinase-like_dom_sf"/>
</dbReference>
<gene>
    <name evidence="3" type="ORF">M9Y10_005789</name>
</gene>
<dbReference type="Proteomes" id="UP001470230">
    <property type="component" value="Unassembled WGS sequence"/>
</dbReference>
<dbReference type="PROSITE" id="PS50011">
    <property type="entry name" value="PROTEIN_KINASE_DOM"/>
    <property type="match status" value="1"/>
</dbReference>
<dbReference type="PANTHER" id="PTHR44329:SF214">
    <property type="entry name" value="PROTEIN KINASE DOMAIN-CONTAINING PROTEIN"/>
    <property type="match status" value="1"/>
</dbReference>
<evidence type="ECO:0000313" key="3">
    <source>
        <dbReference type="EMBL" id="KAK8875620.1"/>
    </source>
</evidence>
<evidence type="ECO:0000259" key="2">
    <source>
        <dbReference type="PROSITE" id="PS50011"/>
    </source>
</evidence>
<dbReference type="Gene3D" id="3.40.50.1820">
    <property type="entry name" value="alpha/beta hydrolase"/>
    <property type="match status" value="1"/>
</dbReference>
<feature type="domain" description="Protein kinase" evidence="2">
    <location>
        <begin position="9"/>
        <end position="274"/>
    </location>
</feature>
<dbReference type="SUPFAM" id="SSF53474">
    <property type="entry name" value="alpha/beta-Hydrolases"/>
    <property type="match status" value="1"/>
</dbReference>